<evidence type="ECO:0000313" key="2">
    <source>
        <dbReference type="EMBL" id="CUS15813.1"/>
    </source>
</evidence>
<organism evidence="2 3">
    <name type="scientific">Tuber aestivum</name>
    <name type="common">summer truffle</name>
    <dbReference type="NCBI Taxonomy" id="59557"/>
    <lineage>
        <taxon>Eukaryota</taxon>
        <taxon>Fungi</taxon>
        <taxon>Dikarya</taxon>
        <taxon>Ascomycota</taxon>
        <taxon>Pezizomycotina</taxon>
        <taxon>Pezizomycetes</taxon>
        <taxon>Pezizales</taxon>
        <taxon>Tuberaceae</taxon>
        <taxon>Tuber</taxon>
    </lineage>
</organism>
<keyword evidence="1" id="KW-0812">Transmembrane</keyword>
<keyword evidence="3" id="KW-1185">Reference proteome</keyword>
<protein>
    <submittedName>
        <fullName evidence="2">Uncharacterized protein</fullName>
    </submittedName>
</protein>
<reference evidence="2" key="1">
    <citation type="submission" date="2015-10" db="EMBL/GenBank/DDBJ databases">
        <authorList>
            <person name="Regsiter A."/>
            <person name="william w."/>
        </authorList>
    </citation>
    <scope>NUCLEOTIDE SEQUENCE</scope>
    <source>
        <strain evidence="2">Montdore</strain>
    </source>
</reference>
<accession>A0A292QAI9</accession>
<keyword evidence="1" id="KW-1133">Transmembrane helix</keyword>
<name>A0A292QAI9_9PEZI</name>
<proteinExistence type="predicted"/>
<gene>
    <name evidence="2" type="ORF">GSTUAT00000090001</name>
</gene>
<dbReference type="EMBL" id="LN890943">
    <property type="protein sequence ID" value="CUS15813.1"/>
    <property type="molecule type" value="Genomic_DNA"/>
</dbReference>
<dbReference type="Proteomes" id="UP001412239">
    <property type="component" value="Unassembled WGS sequence"/>
</dbReference>
<sequence>MRPTHHLSQTTKREIDELVGESILNPAAPQAFPQLERLSTIETEVAIHRKAINNGFARIEGWVKMMVGIGGGTIVFGFGSVSSPVQYMLVFCVVLLTFIYTVRLQSCYDMPYYLEL</sequence>
<keyword evidence="1" id="KW-0472">Membrane</keyword>
<dbReference type="AlphaFoldDB" id="A0A292QAI9"/>
<evidence type="ECO:0000256" key="1">
    <source>
        <dbReference type="SAM" id="Phobius"/>
    </source>
</evidence>
<evidence type="ECO:0000313" key="3">
    <source>
        <dbReference type="Proteomes" id="UP001412239"/>
    </source>
</evidence>
<feature type="transmembrane region" description="Helical" evidence="1">
    <location>
        <begin position="59"/>
        <end position="79"/>
    </location>
</feature>
<feature type="transmembrane region" description="Helical" evidence="1">
    <location>
        <begin position="85"/>
        <end position="102"/>
    </location>
</feature>